<keyword evidence="3" id="KW-1185">Reference proteome</keyword>
<name>A0ABW4G2M5_9ACTN</name>
<proteinExistence type="predicted"/>
<evidence type="ECO:0000313" key="2">
    <source>
        <dbReference type="EMBL" id="MFD1536383.1"/>
    </source>
</evidence>
<keyword evidence="2" id="KW-0378">Hydrolase</keyword>
<dbReference type="GO" id="GO:0016787">
    <property type="term" value="F:hydrolase activity"/>
    <property type="evidence" value="ECO:0007669"/>
    <property type="project" value="UniProtKB-KW"/>
</dbReference>
<dbReference type="InterPro" id="IPR000073">
    <property type="entry name" value="AB_hydrolase_1"/>
</dbReference>
<accession>A0ABW4G2M5</accession>
<dbReference type="EMBL" id="JBHUCM010000005">
    <property type="protein sequence ID" value="MFD1536383.1"/>
    <property type="molecule type" value="Genomic_DNA"/>
</dbReference>
<gene>
    <name evidence="2" type="ORF">ACFSJ0_05005</name>
</gene>
<dbReference type="Proteomes" id="UP001597097">
    <property type="component" value="Unassembled WGS sequence"/>
</dbReference>
<dbReference type="InterPro" id="IPR029058">
    <property type="entry name" value="AB_hydrolase_fold"/>
</dbReference>
<dbReference type="Pfam" id="PF12697">
    <property type="entry name" value="Abhydrolase_6"/>
    <property type="match status" value="1"/>
</dbReference>
<organism evidence="2 3">
    <name type="scientific">Nonomuraea guangzhouensis</name>
    <dbReference type="NCBI Taxonomy" id="1291555"/>
    <lineage>
        <taxon>Bacteria</taxon>
        <taxon>Bacillati</taxon>
        <taxon>Actinomycetota</taxon>
        <taxon>Actinomycetes</taxon>
        <taxon>Streptosporangiales</taxon>
        <taxon>Streptosporangiaceae</taxon>
        <taxon>Nonomuraea</taxon>
    </lineage>
</organism>
<evidence type="ECO:0000313" key="3">
    <source>
        <dbReference type="Proteomes" id="UP001597097"/>
    </source>
</evidence>
<comment type="caution">
    <text evidence="2">The sequence shown here is derived from an EMBL/GenBank/DDBJ whole genome shotgun (WGS) entry which is preliminary data.</text>
</comment>
<evidence type="ECO:0000259" key="1">
    <source>
        <dbReference type="Pfam" id="PF12697"/>
    </source>
</evidence>
<dbReference type="SUPFAM" id="SSF53474">
    <property type="entry name" value="alpha/beta-Hydrolases"/>
    <property type="match status" value="1"/>
</dbReference>
<protein>
    <submittedName>
        <fullName evidence="2">Alpha/beta fold hydrolase</fullName>
    </submittedName>
</protein>
<dbReference type="Gene3D" id="3.40.50.1820">
    <property type="entry name" value="alpha/beta hydrolase"/>
    <property type="match status" value="1"/>
</dbReference>
<reference evidence="3" key="1">
    <citation type="journal article" date="2019" name="Int. J. Syst. Evol. Microbiol.">
        <title>The Global Catalogue of Microorganisms (GCM) 10K type strain sequencing project: providing services to taxonomists for standard genome sequencing and annotation.</title>
        <authorList>
            <consortium name="The Broad Institute Genomics Platform"/>
            <consortium name="The Broad Institute Genome Sequencing Center for Infectious Disease"/>
            <person name="Wu L."/>
            <person name="Ma J."/>
        </authorList>
    </citation>
    <scope>NUCLEOTIDE SEQUENCE [LARGE SCALE GENOMIC DNA]</scope>
    <source>
        <strain evidence="3">CGMCC 1.15399</strain>
    </source>
</reference>
<feature type="domain" description="AB hydrolase-1" evidence="1">
    <location>
        <begin position="27"/>
        <end position="78"/>
    </location>
</feature>
<dbReference type="RefSeq" id="WP_372454915.1">
    <property type="nucleotide sequence ID" value="NZ_JAHKRM010000008.1"/>
</dbReference>
<sequence>MDDQCLIDVGGVRLAYRTWGDPSAQPIILLHGLGSDGSTWDETAGDLADLWHLYAPDLRGHGRIPAGWSDWSSKRLRHHFRSASRRRSVRTGRWPSTGWRVRRSWSS</sequence>